<comment type="caution">
    <text evidence="3">The sequence shown here is derived from an EMBL/GenBank/DDBJ whole genome shotgun (WGS) entry which is preliminary data.</text>
</comment>
<dbReference type="EMBL" id="AZFA01000005">
    <property type="protein sequence ID" value="KRL67480.1"/>
    <property type="molecule type" value="Genomic_DNA"/>
</dbReference>
<keyword evidence="4" id="KW-1185">Reference proteome</keyword>
<dbReference type="eggNOG" id="COG0438">
    <property type="taxonomic scope" value="Bacteria"/>
</dbReference>
<feature type="domain" description="Glycosyltransferase subfamily 4-like N-terminal" evidence="2">
    <location>
        <begin position="96"/>
        <end position="197"/>
    </location>
</feature>
<dbReference type="Pfam" id="PF00534">
    <property type="entry name" value="Glycos_transf_1"/>
    <property type="match status" value="1"/>
</dbReference>
<gene>
    <name evidence="3" type="ORF">FC27_GL001796</name>
</gene>
<keyword evidence="3" id="KW-0808">Transferase</keyword>
<name>A0A0R1SN38_9LACO</name>
<evidence type="ECO:0000259" key="2">
    <source>
        <dbReference type="Pfam" id="PF13439"/>
    </source>
</evidence>
<protein>
    <submittedName>
        <fullName evidence="3">Glycosyl transferase</fullName>
    </submittedName>
</protein>
<accession>A0A0R1SN38</accession>
<dbReference type="Gene3D" id="3.40.50.2000">
    <property type="entry name" value="Glycogen Phosphorylase B"/>
    <property type="match status" value="2"/>
</dbReference>
<dbReference type="InterPro" id="IPR001296">
    <property type="entry name" value="Glyco_trans_1"/>
</dbReference>
<evidence type="ECO:0000313" key="4">
    <source>
        <dbReference type="Proteomes" id="UP000051647"/>
    </source>
</evidence>
<dbReference type="STRING" id="1423815.FC27_GL001796"/>
<dbReference type="Proteomes" id="UP000051647">
    <property type="component" value="Unassembled WGS sequence"/>
</dbReference>
<evidence type="ECO:0000259" key="1">
    <source>
        <dbReference type="Pfam" id="PF00534"/>
    </source>
</evidence>
<dbReference type="PATRIC" id="fig|1423815.3.peg.1839"/>
<evidence type="ECO:0000313" key="3">
    <source>
        <dbReference type="EMBL" id="KRL67480.1"/>
    </source>
</evidence>
<feature type="domain" description="Glycosyl transferase family 1" evidence="1">
    <location>
        <begin position="205"/>
        <end position="327"/>
    </location>
</feature>
<organism evidence="3 4">
    <name type="scientific">Companilactobacillus versmoldensis DSM 14857 = KCTC 3814</name>
    <dbReference type="NCBI Taxonomy" id="1423815"/>
    <lineage>
        <taxon>Bacteria</taxon>
        <taxon>Bacillati</taxon>
        <taxon>Bacillota</taxon>
        <taxon>Bacilli</taxon>
        <taxon>Lactobacillales</taxon>
        <taxon>Lactobacillaceae</taxon>
        <taxon>Companilactobacillus</taxon>
    </lineage>
</organism>
<dbReference type="InterPro" id="IPR050194">
    <property type="entry name" value="Glycosyltransferase_grp1"/>
</dbReference>
<proteinExistence type="predicted"/>
<dbReference type="AlphaFoldDB" id="A0A0R1SN38"/>
<dbReference type="OrthoDB" id="9804196at2"/>
<reference evidence="3 4" key="1">
    <citation type="journal article" date="2015" name="Genome Announc.">
        <title>Expanding the biotechnology potential of lactobacilli through comparative genomics of 213 strains and associated genera.</title>
        <authorList>
            <person name="Sun Z."/>
            <person name="Harris H.M."/>
            <person name="McCann A."/>
            <person name="Guo C."/>
            <person name="Argimon S."/>
            <person name="Zhang W."/>
            <person name="Yang X."/>
            <person name="Jeffery I.B."/>
            <person name="Cooney J.C."/>
            <person name="Kagawa T.F."/>
            <person name="Liu W."/>
            <person name="Song Y."/>
            <person name="Salvetti E."/>
            <person name="Wrobel A."/>
            <person name="Rasinkangas P."/>
            <person name="Parkhill J."/>
            <person name="Rea M.C."/>
            <person name="O'Sullivan O."/>
            <person name="Ritari J."/>
            <person name="Douillard F.P."/>
            <person name="Paul Ross R."/>
            <person name="Yang R."/>
            <person name="Briner A.E."/>
            <person name="Felis G.E."/>
            <person name="de Vos W.M."/>
            <person name="Barrangou R."/>
            <person name="Klaenhammer T.R."/>
            <person name="Caufield P.W."/>
            <person name="Cui Y."/>
            <person name="Zhang H."/>
            <person name="O'Toole P.W."/>
        </authorList>
    </citation>
    <scope>NUCLEOTIDE SEQUENCE [LARGE SCALE GENOMIC DNA]</scope>
    <source>
        <strain evidence="3 4">DSM 14857</strain>
    </source>
</reference>
<dbReference type="PANTHER" id="PTHR45947:SF3">
    <property type="entry name" value="SULFOQUINOVOSYL TRANSFERASE SQD2"/>
    <property type="match status" value="1"/>
</dbReference>
<dbReference type="GO" id="GO:0016757">
    <property type="term" value="F:glycosyltransferase activity"/>
    <property type="evidence" value="ECO:0007669"/>
    <property type="project" value="InterPro"/>
</dbReference>
<dbReference type="SUPFAM" id="SSF53756">
    <property type="entry name" value="UDP-Glycosyltransferase/glycogen phosphorylase"/>
    <property type="match status" value="1"/>
</dbReference>
<dbReference type="InterPro" id="IPR028098">
    <property type="entry name" value="Glyco_trans_4-like_N"/>
</dbReference>
<dbReference type="Pfam" id="PF13439">
    <property type="entry name" value="Glyco_transf_4"/>
    <property type="match status" value="1"/>
</dbReference>
<dbReference type="RefSeq" id="WP_010625428.1">
    <property type="nucleotide sequence ID" value="NZ_AZFA01000005.1"/>
</dbReference>
<sequence>MKILHIQAQLPAKTGSGVYFSNVIKGLQKKYDQACIYGCYPDFKYNLISEDKQFSVTFPNATCDFPLPGMSDVMPYQSTVYGEMTPEMIHNWQEVFKQALHQAIAEFQPDIIFCHHLWFLTSLVCQETDGIPIYAFCHGTDIRQANQHPDLFKKYVVGLNKLTHVFALSHPQVSQLYTLYGFSEKKITVIGGGFDPEIFYPGKKPNKDGIDLVYAGKISSAKGVFALAKVFDQISSQFPNATLHLIGNASAEADKILEPFLQNPQIKLYNVPNQKALADLYRKCDIFILPSYYEGLGLVAIEALACDLRVVVTTIPTLQEQLGQTVNDSNVITYVDLPRLRNQDEPINSDLPAFYQRLGNALEYQIKNVEQKISFPEEVKKSVLTNSWPQLIDHIEDVIKQ</sequence>
<dbReference type="CDD" id="cd03801">
    <property type="entry name" value="GT4_PimA-like"/>
    <property type="match status" value="1"/>
</dbReference>
<dbReference type="PANTHER" id="PTHR45947">
    <property type="entry name" value="SULFOQUINOVOSYL TRANSFERASE SQD2"/>
    <property type="match status" value="1"/>
</dbReference>